<keyword evidence="5" id="KW-1185">Reference proteome</keyword>
<dbReference type="PROSITE" id="PS00633">
    <property type="entry name" value="BROMODOMAIN_1"/>
    <property type="match status" value="1"/>
</dbReference>
<dbReference type="Gene3D" id="1.20.920.10">
    <property type="entry name" value="Bromodomain-like"/>
    <property type="match status" value="1"/>
</dbReference>
<dbReference type="OrthoDB" id="21449at2759"/>
<dbReference type="PROSITE" id="PS50014">
    <property type="entry name" value="BROMODOMAIN_2"/>
    <property type="match status" value="1"/>
</dbReference>
<dbReference type="STRING" id="554055.A0A2P6V8F9"/>
<dbReference type="GO" id="GO:0006357">
    <property type="term" value="P:regulation of transcription by RNA polymerase II"/>
    <property type="evidence" value="ECO:0007669"/>
    <property type="project" value="TreeGrafter"/>
</dbReference>
<evidence type="ECO:0000256" key="2">
    <source>
        <dbReference type="PROSITE-ProRule" id="PRU00035"/>
    </source>
</evidence>
<dbReference type="PANTHER" id="PTHR22881:SF27">
    <property type="entry name" value="BROMODOMAIN CONTAINING 7_9"/>
    <property type="match status" value="1"/>
</dbReference>
<evidence type="ECO:0000256" key="1">
    <source>
        <dbReference type="ARBA" id="ARBA00023117"/>
    </source>
</evidence>
<dbReference type="InterPro" id="IPR001487">
    <property type="entry name" value="Bromodomain"/>
</dbReference>
<dbReference type="SUPFAM" id="SSF47370">
    <property type="entry name" value="Bromodomain"/>
    <property type="match status" value="1"/>
</dbReference>
<dbReference type="InterPro" id="IPR051831">
    <property type="entry name" value="Bromodomain_contain_prot"/>
</dbReference>
<dbReference type="SMART" id="SM00297">
    <property type="entry name" value="BROMO"/>
    <property type="match status" value="1"/>
</dbReference>
<evidence type="ECO:0000313" key="4">
    <source>
        <dbReference type="EMBL" id="PSC70363.1"/>
    </source>
</evidence>
<accession>A0A2P6V8F9</accession>
<dbReference type="GO" id="GO:0005634">
    <property type="term" value="C:nucleus"/>
    <property type="evidence" value="ECO:0007669"/>
    <property type="project" value="TreeGrafter"/>
</dbReference>
<dbReference type="EMBL" id="LHPF02000020">
    <property type="protein sequence ID" value="PSC70363.1"/>
    <property type="molecule type" value="Genomic_DNA"/>
</dbReference>
<dbReference type="PANTHER" id="PTHR22881">
    <property type="entry name" value="BROMODOMAIN CONTAINING PROTEIN"/>
    <property type="match status" value="1"/>
</dbReference>
<dbReference type="Pfam" id="PF00439">
    <property type="entry name" value="Bromodomain"/>
    <property type="match status" value="1"/>
</dbReference>
<gene>
    <name evidence="4" type="ORF">C2E20_6172</name>
</gene>
<keyword evidence="1 2" id="KW-0103">Bromodomain</keyword>
<comment type="caution">
    <text evidence="4">The sequence shown here is derived from an EMBL/GenBank/DDBJ whole genome shotgun (WGS) entry which is preliminary data.</text>
</comment>
<evidence type="ECO:0000313" key="5">
    <source>
        <dbReference type="Proteomes" id="UP000239649"/>
    </source>
</evidence>
<reference evidence="4 5" key="1">
    <citation type="journal article" date="2018" name="Plant J.">
        <title>Genome sequences of Chlorella sorokiniana UTEX 1602 and Micractinium conductrix SAG 241.80: implications to maltose excretion by a green alga.</title>
        <authorList>
            <person name="Arriola M.B."/>
            <person name="Velmurugan N."/>
            <person name="Zhang Y."/>
            <person name="Plunkett M.H."/>
            <person name="Hondzo H."/>
            <person name="Barney B.M."/>
        </authorList>
    </citation>
    <scope>NUCLEOTIDE SEQUENCE [LARGE SCALE GENOMIC DNA]</scope>
    <source>
        <strain evidence="4 5">SAG 241.80</strain>
    </source>
</reference>
<name>A0A2P6V8F9_9CHLO</name>
<proteinExistence type="predicted"/>
<evidence type="ECO:0000259" key="3">
    <source>
        <dbReference type="PROSITE" id="PS50014"/>
    </source>
</evidence>
<protein>
    <submittedName>
        <fullName evidence="4">Isoform A</fullName>
    </submittedName>
</protein>
<dbReference type="InterPro" id="IPR018359">
    <property type="entry name" value="Bromodomain_CS"/>
</dbReference>
<dbReference type="InterPro" id="IPR036427">
    <property type="entry name" value="Bromodomain-like_sf"/>
</dbReference>
<dbReference type="Proteomes" id="UP000239649">
    <property type="component" value="Unassembled WGS sequence"/>
</dbReference>
<dbReference type="CDD" id="cd04369">
    <property type="entry name" value="Bromodomain"/>
    <property type="match status" value="1"/>
</dbReference>
<feature type="domain" description="Bromo" evidence="3">
    <location>
        <begin position="34"/>
        <end position="96"/>
    </location>
</feature>
<organism evidence="4 5">
    <name type="scientific">Micractinium conductrix</name>
    <dbReference type="NCBI Taxonomy" id="554055"/>
    <lineage>
        <taxon>Eukaryota</taxon>
        <taxon>Viridiplantae</taxon>
        <taxon>Chlorophyta</taxon>
        <taxon>core chlorophytes</taxon>
        <taxon>Trebouxiophyceae</taxon>
        <taxon>Chlorellales</taxon>
        <taxon>Chlorellaceae</taxon>
        <taxon>Chlorella clade</taxon>
        <taxon>Micractinium</taxon>
    </lineage>
</organism>
<dbReference type="AlphaFoldDB" id="A0A2P6V8F9"/>
<dbReference type="PRINTS" id="PR00503">
    <property type="entry name" value="BROMODOMAIN"/>
</dbReference>
<sequence length="142" mass="16260">MVLRPTQTKEEWLNHSQAKPYLVNTCKDSRFDLFKEPVDESQFPDYRDVVTTPMDMATMLGKSHRKEYKDPKHLLEDFALIVANAEAFNGKDSYVHKAAVLMWDDVNKESSALNQEKLADKWSKAIIDEGQMAARKAGVRKA</sequence>